<keyword evidence="5 9" id="KW-0627">Porphyrin biosynthesis</keyword>
<evidence type="ECO:0000313" key="11">
    <source>
        <dbReference type="EMBL" id="PAD82275.1"/>
    </source>
</evidence>
<dbReference type="Proteomes" id="UP000216961">
    <property type="component" value="Unassembled WGS sequence"/>
</dbReference>
<comment type="function">
    <text evidence="6 9">Catalyzes cyclization of the linear tetrapyrrole, hydroxymethylbilane, to the macrocyclic uroporphyrinogen III.</text>
</comment>
<evidence type="ECO:0000256" key="6">
    <source>
        <dbReference type="ARBA" id="ARBA00037589"/>
    </source>
</evidence>
<evidence type="ECO:0000259" key="10">
    <source>
        <dbReference type="Pfam" id="PF02602"/>
    </source>
</evidence>
<evidence type="ECO:0000313" key="12">
    <source>
        <dbReference type="Proteomes" id="UP000216961"/>
    </source>
</evidence>
<dbReference type="AlphaFoldDB" id="A0AA91TQL1"/>
<gene>
    <name evidence="11" type="ORF">CHH57_15495</name>
</gene>
<dbReference type="CDD" id="cd06578">
    <property type="entry name" value="HemD"/>
    <property type="match status" value="1"/>
</dbReference>
<evidence type="ECO:0000256" key="4">
    <source>
        <dbReference type="ARBA" id="ARBA00023239"/>
    </source>
</evidence>
<evidence type="ECO:0000256" key="9">
    <source>
        <dbReference type="RuleBase" id="RU366031"/>
    </source>
</evidence>
<name>A0AA91TQL1_NIACI</name>
<evidence type="ECO:0000256" key="8">
    <source>
        <dbReference type="ARBA" id="ARBA00048617"/>
    </source>
</evidence>
<evidence type="ECO:0000256" key="2">
    <source>
        <dbReference type="ARBA" id="ARBA00008133"/>
    </source>
</evidence>
<comment type="catalytic activity">
    <reaction evidence="8 9">
        <text>hydroxymethylbilane = uroporphyrinogen III + H2O</text>
        <dbReference type="Rhea" id="RHEA:18965"/>
        <dbReference type="ChEBI" id="CHEBI:15377"/>
        <dbReference type="ChEBI" id="CHEBI:57308"/>
        <dbReference type="ChEBI" id="CHEBI:57845"/>
        <dbReference type="EC" id="4.2.1.75"/>
    </reaction>
</comment>
<dbReference type="GO" id="GO:0004852">
    <property type="term" value="F:uroporphyrinogen-III synthase activity"/>
    <property type="evidence" value="ECO:0007669"/>
    <property type="project" value="UniProtKB-UniRule"/>
</dbReference>
<evidence type="ECO:0000256" key="1">
    <source>
        <dbReference type="ARBA" id="ARBA00004772"/>
    </source>
</evidence>
<evidence type="ECO:0000256" key="7">
    <source>
        <dbReference type="ARBA" id="ARBA00040167"/>
    </source>
</evidence>
<dbReference type="GO" id="GO:0006782">
    <property type="term" value="P:protoporphyrinogen IX biosynthetic process"/>
    <property type="evidence" value="ECO:0007669"/>
    <property type="project" value="UniProtKB-UniRule"/>
</dbReference>
<evidence type="ECO:0000256" key="3">
    <source>
        <dbReference type="ARBA" id="ARBA00013109"/>
    </source>
</evidence>
<comment type="caution">
    <text evidence="11">The sequence shown here is derived from an EMBL/GenBank/DDBJ whole genome shotgun (WGS) entry which is preliminary data.</text>
</comment>
<reference evidence="11 12" key="1">
    <citation type="submission" date="2017-07" db="EMBL/GenBank/DDBJ databases">
        <title>Isolation and whole genome analysis of endospore-forming bacteria from heroin.</title>
        <authorList>
            <person name="Kalinowski J."/>
            <person name="Ahrens B."/>
            <person name="Al-Dilaimi A."/>
            <person name="Winkler A."/>
            <person name="Wibberg D."/>
            <person name="Schleenbecker U."/>
            <person name="Ruckert C."/>
            <person name="Wolfel R."/>
            <person name="Grass G."/>
        </authorList>
    </citation>
    <scope>NUCLEOTIDE SEQUENCE [LARGE SCALE GENOMIC DNA]</scope>
    <source>
        <strain evidence="11 12">7521-2</strain>
    </source>
</reference>
<dbReference type="EMBL" id="NPBQ01000094">
    <property type="protein sequence ID" value="PAD82275.1"/>
    <property type="molecule type" value="Genomic_DNA"/>
</dbReference>
<organism evidence="11 12">
    <name type="scientific">Niallia circulans</name>
    <name type="common">Bacillus circulans</name>
    <dbReference type="NCBI Taxonomy" id="1397"/>
    <lineage>
        <taxon>Bacteria</taxon>
        <taxon>Bacillati</taxon>
        <taxon>Bacillota</taxon>
        <taxon>Bacilli</taxon>
        <taxon>Bacillales</taxon>
        <taxon>Bacillaceae</taxon>
        <taxon>Niallia</taxon>
    </lineage>
</organism>
<dbReference type="EC" id="4.2.1.75" evidence="3 9"/>
<dbReference type="Pfam" id="PF02602">
    <property type="entry name" value="HEM4"/>
    <property type="match status" value="1"/>
</dbReference>
<sequence>MLSMANLLLGKKILVPRSKKQASVLSKQIIDLGGIPVEVPLIAFREKQLPDGVIASLKNKAYDWLVFTSRNGVDAFFKEMNRLELTLVAPIAVIGEKTTAAIAGYGYQADFMPTDFVAEQFAKEFAAILEKQQRILIIKGNRSREFLAEQLKKACLQVDEAILYETYFPLESEELLVNEVKENDIEVLLFTSSSTAHHFMQIIQKHQLIDRVERCIVISIGPITTETLHSYGMHVTITAKPYTTDSILEHLVQYLTN</sequence>
<protein>
    <recommendedName>
        <fullName evidence="7 9">Uroporphyrinogen-III synthase</fullName>
        <ecNumber evidence="3 9">4.2.1.75</ecNumber>
    </recommendedName>
</protein>
<dbReference type="PANTHER" id="PTHR38042">
    <property type="entry name" value="UROPORPHYRINOGEN-III SYNTHASE, CHLOROPLASTIC"/>
    <property type="match status" value="1"/>
</dbReference>
<dbReference type="InterPro" id="IPR003754">
    <property type="entry name" value="4pyrrol_synth_uPrphyn_synth"/>
</dbReference>
<keyword evidence="4 9" id="KW-0456">Lyase</keyword>
<dbReference type="SUPFAM" id="SSF69618">
    <property type="entry name" value="HemD-like"/>
    <property type="match status" value="1"/>
</dbReference>
<dbReference type="PANTHER" id="PTHR38042:SF1">
    <property type="entry name" value="UROPORPHYRINOGEN-III SYNTHASE, CHLOROPLASTIC"/>
    <property type="match status" value="1"/>
</dbReference>
<proteinExistence type="inferred from homology"/>
<accession>A0AA91TQL1</accession>
<dbReference type="InterPro" id="IPR039793">
    <property type="entry name" value="UROS/Hem4"/>
</dbReference>
<feature type="domain" description="Tetrapyrrole biosynthesis uroporphyrinogen III synthase" evidence="10">
    <location>
        <begin position="24"/>
        <end position="248"/>
    </location>
</feature>
<evidence type="ECO:0000256" key="5">
    <source>
        <dbReference type="ARBA" id="ARBA00023244"/>
    </source>
</evidence>
<comment type="pathway">
    <text evidence="1 9">Porphyrin-containing compound metabolism; protoporphyrin-IX biosynthesis; coproporphyrinogen-III from 5-aminolevulinate: step 3/4.</text>
</comment>
<dbReference type="Gene3D" id="3.40.50.10090">
    <property type="match status" value="2"/>
</dbReference>
<dbReference type="InterPro" id="IPR036108">
    <property type="entry name" value="4pyrrol_syn_uPrphyn_synt_sf"/>
</dbReference>
<dbReference type="GO" id="GO:0006780">
    <property type="term" value="P:uroporphyrinogen III biosynthetic process"/>
    <property type="evidence" value="ECO:0007669"/>
    <property type="project" value="UniProtKB-UniRule"/>
</dbReference>
<comment type="similarity">
    <text evidence="2 9">Belongs to the uroporphyrinogen-III synthase family.</text>
</comment>